<dbReference type="Proteomes" id="UP000094828">
    <property type="component" value="Unassembled WGS sequence"/>
</dbReference>
<organism evidence="1 2">
    <name type="scientific">Planctopirus hydrillae</name>
    <dbReference type="NCBI Taxonomy" id="1841610"/>
    <lineage>
        <taxon>Bacteria</taxon>
        <taxon>Pseudomonadati</taxon>
        <taxon>Planctomycetota</taxon>
        <taxon>Planctomycetia</taxon>
        <taxon>Planctomycetales</taxon>
        <taxon>Planctomycetaceae</taxon>
        <taxon>Planctopirus</taxon>
    </lineage>
</organism>
<reference evidence="1 2" key="1">
    <citation type="submission" date="2016-05" db="EMBL/GenBank/DDBJ databases">
        <title>Genomic and physiological characterization of Planctopirus sp. isolated from fresh water lake.</title>
        <authorList>
            <person name="Subhash Y."/>
            <person name="Ramana C."/>
        </authorList>
    </citation>
    <scope>NUCLEOTIDE SEQUENCE [LARGE SCALE GENOMIC DNA]</scope>
    <source>
        <strain evidence="1 2">JC280</strain>
    </source>
</reference>
<accession>A0A1C3EU51</accession>
<keyword evidence="2" id="KW-1185">Reference proteome</keyword>
<protein>
    <submittedName>
        <fullName evidence="1">Uncharacterized protein</fullName>
    </submittedName>
</protein>
<sequence length="132" mass="15124">MPARFQRDQSESRLNNFTQNDACHSARSGWSGDHFEPFAVNGCLRLLKVSDLDAVDVPVPEALQFLLSIRYPMENTSRQMGNEEVENSPESCSILTRSPFGRFLFKSLKWLPSPHKPFRRNNRQIDLGLIES</sequence>
<gene>
    <name evidence="1" type="ORF">A6X21_01550</name>
</gene>
<dbReference type="EMBL" id="LYDR01000001">
    <property type="protein sequence ID" value="ODA36786.1"/>
    <property type="molecule type" value="Genomic_DNA"/>
</dbReference>
<evidence type="ECO:0000313" key="1">
    <source>
        <dbReference type="EMBL" id="ODA36786.1"/>
    </source>
</evidence>
<dbReference type="AlphaFoldDB" id="A0A1C3EU51"/>
<name>A0A1C3EU51_9PLAN</name>
<proteinExistence type="predicted"/>
<evidence type="ECO:0000313" key="2">
    <source>
        <dbReference type="Proteomes" id="UP000094828"/>
    </source>
</evidence>
<comment type="caution">
    <text evidence="1">The sequence shown here is derived from an EMBL/GenBank/DDBJ whole genome shotgun (WGS) entry which is preliminary data.</text>
</comment>